<dbReference type="EMBL" id="CP000850">
    <property type="protein sequence ID" value="ABV99516.1"/>
    <property type="molecule type" value="Genomic_DNA"/>
</dbReference>
<dbReference type="EMBL" id="CP000850">
    <property type="protein sequence ID" value="ABV99567.1"/>
    <property type="molecule type" value="Genomic_DNA"/>
</dbReference>
<evidence type="ECO:0000313" key="1">
    <source>
        <dbReference type="EMBL" id="ABV99516.1"/>
    </source>
</evidence>
<gene>
    <name evidence="1" type="ordered locus">Sare_3723</name>
    <name evidence="2" type="ordered locus">Sare_3774</name>
</gene>
<reference evidence="1" key="1">
    <citation type="submission" date="2007-10" db="EMBL/GenBank/DDBJ databases">
        <title>Complete sequence of Salinispora arenicola CNS-205.</title>
        <authorList>
            <consortium name="US DOE Joint Genome Institute"/>
            <person name="Copeland A."/>
            <person name="Lucas S."/>
            <person name="Lapidus A."/>
            <person name="Barry K."/>
            <person name="Glavina del Rio T."/>
            <person name="Dalin E."/>
            <person name="Tice H."/>
            <person name="Pitluck S."/>
            <person name="Foster B."/>
            <person name="Schmutz J."/>
            <person name="Larimer F."/>
            <person name="Land M."/>
            <person name="Hauser L."/>
            <person name="Kyrpides N."/>
            <person name="Ivanova N."/>
            <person name="Jensen P.R."/>
            <person name="Moore B.S."/>
            <person name="Penn K."/>
            <person name="Jenkins C."/>
            <person name="Udwary D."/>
            <person name="Xiang L."/>
            <person name="Gontang E."/>
            <person name="Richardson P."/>
        </authorList>
    </citation>
    <scope>NUCLEOTIDE SEQUENCE [LARGE SCALE GENOMIC DNA]</scope>
    <source>
        <strain evidence="1">CNS-205</strain>
    </source>
</reference>
<dbReference type="KEGG" id="saq:Sare_3774"/>
<dbReference type="PATRIC" id="fig|391037.6.peg.3752"/>
<proteinExistence type="predicted"/>
<protein>
    <submittedName>
        <fullName evidence="1">Uncharacterized protein</fullName>
    </submittedName>
</protein>
<dbReference type="KEGG" id="saq:Sare_3723"/>
<dbReference type="STRING" id="391037.Sare_3723"/>
<dbReference type="HOGENOM" id="CLU_1288111_0_0_11"/>
<organism evidence="1">
    <name type="scientific">Salinispora arenicola (strain CNS-205)</name>
    <dbReference type="NCBI Taxonomy" id="391037"/>
    <lineage>
        <taxon>Bacteria</taxon>
        <taxon>Bacillati</taxon>
        <taxon>Actinomycetota</taxon>
        <taxon>Actinomycetes</taxon>
        <taxon>Micromonosporales</taxon>
        <taxon>Micromonosporaceae</taxon>
        <taxon>Salinispora</taxon>
    </lineage>
</organism>
<dbReference type="AlphaFoldDB" id="A8M002"/>
<dbReference type="OrthoDB" id="3402009at2"/>
<name>A8M002_SALAI</name>
<accession>A8M002</accession>
<evidence type="ECO:0000313" key="2">
    <source>
        <dbReference type="EMBL" id="ABV99567.1"/>
    </source>
</evidence>
<sequence length="213" mass="22840">MTPHHLHATATAWSIHTAMQQLGALAAAEARQRGDTLTAAAPILRSPIHGTIHPIGGHADPVATLTADRPPPLVQTWAQRIRRLTGRLTWLADMYRLPAGPDPLERILTALPALTLPPRALGLLALHLSDEDELARGWLNQPPYRTRIPGDCPGCRRRSLEAATVGPAAARTVVCAADCRHTPGCRCPGGLEGVRHIWPRAGVLSVVRDAGYA</sequence>